<reference evidence="1" key="1">
    <citation type="submission" date="2020-05" db="EMBL/GenBank/DDBJ databases">
        <authorList>
            <person name="Chiriac C."/>
            <person name="Salcher M."/>
            <person name="Ghai R."/>
            <person name="Kavagutti S V."/>
        </authorList>
    </citation>
    <scope>NUCLEOTIDE SEQUENCE</scope>
</reference>
<sequence>MIAGRSSSGLSLGKGIGVVTHDWNQTVGPMRPQLDWNAVACIENSIGHGEYLRCGAIVVFEGDC</sequence>
<organism evidence="1">
    <name type="scientific">freshwater metagenome</name>
    <dbReference type="NCBI Taxonomy" id="449393"/>
    <lineage>
        <taxon>unclassified sequences</taxon>
        <taxon>metagenomes</taxon>
        <taxon>ecological metagenomes</taxon>
    </lineage>
</organism>
<dbReference type="AlphaFoldDB" id="A0A6J6CT43"/>
<dbReference type="EMBL" id="CAEZSF010000244">
    <property type="protein sequence ID" value="CAB4554467.1"/>
    <property type="molecule type" value="Genomic_DNA"/>
</dbReference>
<proteinExistence type="predicted"/>
<name>A0A6J6CT43_9ZZZZ</name>
<protein>
    <submittedName>
        <fullName evidence="1">Unannotated protein</fullName>
    </submittedName>
</protein>
<accession>A0A6J6CT43</accession>
<gene>
    <name evidence="1" type="ORF">UFOPK1358_01828</name>
</gene>
<evidence type="ECO:0000313" key="1">
    <source>
        <dbReference type="EMBL" id="CAB4554467.1"/>
    </source>
</evidence>